<feature type="chain" id="PRO_5009290580" evidence="2">
    <location>
        <begin position="20"/>
        <end position="135"/>
    </location>
</feature>
<keyword evidence="1" id="KW-1133">Transmembrane helix</keyword>
<dbReference type="AlphaFoldDB" id="A0A1H5YIS3"/>
<evidence type="ECO:0000256" key="1">
    <source>
        <dbReference type="SAM" id="Phobius"/>
    </source>
</evidence>
<feature type="signal peptide" evidence="2">
    <location>
        <begin position="1"/>
        <end position="19"/>
    </location>
</feature>
<proteinExistence type="predicted"/>
<keyword evidence="1" id="KW-0472">Membrane</keyword>
<dbReference type="EMBL" id="FNVR01000019">
    <property type="protein sequence ID" value="SEG23602.1"/>
    <property type="molecule type" value="Genomic_DNA"/>
</dbReference>
<dbReference type="Proteomes" id="UP000236736">
    <property type="component" value="Unassembled WGS sequence"/>
</dbReference>
<keyword evidence="4" id="KW-1185">Reference proteome</keyword>
<organism evidence="3 4">
    <name type="scientific">Algoriphagus boritolerans DSM 17298 = JCM 18970</name>
    <dbReference type="NCBI Taxonomy" id="1120964"/>
    <lineage>
        <taxon>Bacteria</taxon>
        <taxon>Pseudomonadati</taxon>
        <taxon>Bacteroidota</taxon>
        <taxon>Cytophagia</taxon>
        <taxon>Cytophagales</taxon>
        <taxon>Cyclobacteriaceae</taxon>
        <taxon>Algoriphagus</taxon>
    </lineage>
</organism>
<reference evidence="4" key="1">
    <citation type="submission" date="2016-10" db="EMBL/GenBank/DDBJ databases">
        <authorList>
            <person name="Varghese N."/>
            <person name="Submissions S."/>
        </authorList>
    </citation>
    <scope>NUCLEOTIDE SEQUENCE [LARGE SCALE GENOMIC DNA]</scope>
    <source>
        <strain evidence="4">DSM 17298</strain>
    </source>
</reference>
<dbReference type="OrthoDB" id="1446008at2"/>
<gene>
    <name evidence="3" type="ORF">SAMN03080598_03017</name>
</gene>
<evidence type="ECO:0000313" key="3">
    <source>
        <dbReference type="EMBL" id="SEG23602.1"/>
    </source>
</evidence>
<accession>A0A1H5YIS3</accession>
<feature type="transmembrane region" description="Helical" evidence="1">
    <location>
        <begin position="43"/>
        <end position="63"/>
    </location>
</feature>
<name>A0A1H5YIS3_9BACT</name>
<dbReference type="RefSeq" id="WP_103925650.1">
    <property type="nucleotide sequence ID" value="NZ_FNVR01000019.1"/>
</dbReference>
<feature type="transmembrane region" description="Helical" evidence="1">
    <location>
        <begin position="75"/>
        <end position="94"/>
    </location>
</feature>
<evidence type="ECO:0000256" key="2">
    <source>
        <dbReference type="SAM" id="SignalP"/>
    </source>
</evidence>
<keyword evidence="1" id="KW-0812">Transmembrane</keyword>
<sequence>MKHLFLFLMLLSLSLKSFAQNAEPSPMQWDLIQKSDTQYKAGWIFLGGGTALSLTAILIPRNFDYDSGKNNTRVISFLGWTGVLSISTSIPLFLSAGQNARMAARLSLENQAIHQPIILPGNRRSIPSLSLKIPL</sequence>
<evidence type="ECO:0000313" key="4">
    <source>
        <dbReference type="Proteomes" id="UP000236736"/>
    </source>
</evidence>
<keyword evidence="2" id="KW-0732">Signal</keyword>
<protein>
    <submittedName>
        <fullName evidence="3">Uncharacterized protein</fullName>
    </submittedName>
</protein>